<organism evidence="1 2">
    <name type="scientific">Clostridium thermobutyricum DSM 4928</name>
    <dbReference type="NCBI Taxonomy" id="1121339"/>
    <lineage>
        <taxon>Bacteria</taxon>
        <taxon>Bacillati</taxon>
        <taxon>Bacillota</taxon>
        <taxon>Clostridia</taxon>
        <taxon>Eubacteriales</taxon>
        <taxon>Clostridiaceae</taxon>
        <taxon>Clostridium</taxon>
    </lineage>
</organism>
<comment type="caution">
    <text evidence="1">The sequence shown here is derived from an EMBL/GenBank/DDBJ whole genome shotgun (WGS) entry which is preliminary data.</text>
</comment>
<dbReference type="EMBL" id="LTAY01000036">
    <property type="protein sequence ID" value="OPX48140.1"/>
    <property type="molecule type" value="Genomic_DNA"/>
</dbReference>
<protein>
    <recommendedName>
        <fullName evidence="3">XRE family transcriptional regulator</fullName>
    </recommendedName>
</protein>
<sequence length="145" mass="16724">MSTKTSDLESLLTSLKKDTDLDKFLDSNKDILDTITFSEYFNNICKEKNIKKSILINDSNMSRSYCYEVLRGDKIPDRDNALKLCLAAKLNLDETNRVLKLTNNGLLYPKITRDSIIIFCISKGYTLMQLDYLLYEKGQQTLCKE</sequence>
<evidence type="ECO:0000313" key="1">
    <source>
        <dbReference type="EMBL" id="OPX48140.1"/>
    </source>
</evidence>
<reference evidence="1 2" key="1">
    <citation type="submission" date="2016-02" db="EMBL/GenBank/DDBJ databases">
        <title>Genome sequence of Clostridium thermobutyricum DSM 4928.</title>
        <authorList>
            <person name="Poehlein A."/>
            <person name="Daniel R."/>
        </authorList>
    </citation>
    <scope>NUCLEOTIDE SEQUENCE [LARGE SCALE GENOMIC DNA]</scope>
    <source>
        <strain evidence="1 2">DSM 4928</strain>
    </source>
</reference>
<dbReference type="OrthoDB" id="3233490at2"/>
<gene>
    <name evidence="1" type="ORF">CLTHE_13790</name>
</gene>
<dbReference type="AlphaFoldDB" id="A0A1V4SVN0"/>
<evidence type="ECO:0000313" key="2">
    <source>
        <dbReference type="Proteomes" id="UP000191448"/>
    </source>
</evidence>
<dbReference type="Proteomes" id="UP000191448">
    <property type="component" value="Unassembled WGS sequence"/>
</dbReference>
<proteinExistence type="predicted"/>
<evidence type="ECO:0008006" key="3">
    <source>
        <dbReference type="Google" id="ProtNLM"/>
    </source>
</evidence>
<dbReference type="RefSeq" id="WP_080022597.1">
    <property type="nucleotide sequence ID" value="NZ_LTAY01000036.1"/>
</dbReference>
<name>A0A1V4SVN0_9CLOT</name>
<accession>A0A1V4SVN0</accession>